<dbReference type="EMBL" id="MCGN01000002">
    <property type="protein sequence ID" value="ORZ01234.1"/>
    <property type="molecule type" value="Genomic_DNA"/>
</dbReference>
<dbReference type="InterPro" id="IPR016181">
    <property type="entry name" value="Acyl_CoA_acyltransferase"/>
</dbReference>
<dbReference type="PROSITE" id="PS51186">
    <property type="entry name" value="GNAT"/>
    <property type="match status" value="1"/>
</dbReference>
<evidence type="ECO:0000313" key="4">
    <source>
        <dbReference type="EMBL" id="ORZ01234.1"/>
    </source>
</evidence>
<dbReference type="OMA" id="RTAYDWT"/>
<dbReference type="AlphaFoldDB" id="A0A1X2HPC7"/>
<dbReference type="GO" id="GO:0016747">
    <property type="term" value="F:acyltransferase activity, transferring groups other than amino-acyl groups"/>
    <property type="evidence" value="ECO:0007669"/>
    <property type="project" value="InterPro"/>
</dbReference>
<gene>
    <name evidence="4" type="ORF">BCR43DRAFT_453634</name>
</gene>
<dbReference type="Proteomes" id="UP000242180">
    <property type="component" value="Unassembled WGS sequence"/>
</dbReference>
<evidence type="ECO:0000259" key="3">
    <source>
        <dbReference type="PROSITE" id="PS51186"/>
    </source>
</evidence>
<proteinExistence type="predicted"/>
<dbReference type="SUPFAM" id="SSF55729">
    <property type="entry name" value="Acyl-CoA N-acyltransferases (Nat)"/>
    <property type="match status" value="1"/>
</dbReference>
<accession>A0A1X2HPC7</accession>
<dbReference type="PANTHER" id="PTHR43072">
    <property type="entry name" value="N-ACETYLTRANSFERASE"/>
    <property type="match status" value="1"/>
</dbReference>
<dbReference type="Pfam" id="PF13420">
    <property type="entry name" value="Acetyltransf_4"/>
    <property type="match status" value="1"/>
</dbReference>
<keyword evidence="1 4" id="KW-0808">Transferase</keyword>
<dbReference type="InterPro" id="IPR000182">
    <property type="entry name" value="GNAT_dom"/>
</dbReference>
<dbReference type="InParanoid" id="A0A1X2HPC7"/>
<name>A0A1X2HPC7_SYNRA</name>
<protein>
    <submittedName>
        <fullName evidence="4">Acyl-CoA N-acyltransferase</fullName>
    </submittedName>
</protein>
<dbReference type="STRING" id="13706.A0A1X2HPC7"/>
<dbReference type="OrthoDB" id="2129362at2759"/>
<evidence type="ECO:0000256" key="1">
    <source>
        <dbReference type="ARBA" id="ARBA00022679"/>
    </source>
</evidence>
<dbReference type="Gene3D" id="3.40.630.30">
    <property type="match status" value="1"/>
</dbReference>
<evidence type="ECO:0000256" key="2">
    <source>
        <dbReference type="ARBA" id="ARBA00023315"/>
    </source>
</evidence>
<dbReference type="PANTHER" id="PTHR43072:SF23">
    <property type="entry name" value="UPF0039 PROTEIN C11D3.02C"/>
    <property type="match status" value="1"/>
</dbReference>
<comment type="caution">
    <text evidence="4">The sequence shown here is derived from an EMBL/GenBank/DDBJ whole genome shotgun (WGS) entry which is preliminary data.</text>
</comment>
<dbReference type="CDD" id="cd04301">
    <property type="entry name" value="NAT_SF"/>
    <property type="match status" value="1"/>
</dbReference>
<organism evidence="4 5">
    <name type="scientific">Syncephalastrum racemosum</name>
    <name type="common">Filamentous fungus</name>
    <dbReference type="NCBI Taxonomy" id="13706"/>
    <lineage>
        <taxon>Eukaryota</taxon>
        <taxon>Fungi</taxon>
        <taxon>Fungi incertae sedis</taxon>
        <taxon>Mucoromycota</taxon>
        <taxon>Mucoromycotina</taxon>
        <taxon>Mucoromycetes</taxon>
        <taxon>Mucorales</taxon>
        <taxon>Syncephalastraceae</taxon>
        <taxon>Syncephalastrum</taxon>
    </lineage>
</organism>
<keyword evidence="2 4" id="KW-0012">Acyltransferase</keyword>
<evidence type="ECO:0000313" key="5">
    <source>
        <dbReference type="Proteomes" id="UP000242180"/>
    </source>
</evidence>
<reference evidence="4 5" key="1">
    <citation type="submission" date="2016-07" db="EMBL/GenBank/DDBJ databases">
        <title>Pervasive Adenine N6-methylation of Active Genes in Fungi.</title>
        <authorList>
            <consortium name="DOE Joint Genome Institute"/>
            <person name="Mondo S.J."/>
            <person name="Dannebaum R.O."/>
            <person name="Kuo R.C."/>
            <person name="Labutti K."/>
            <person name="Haridas S."/>
            <person name="Kuo A."/>
            <person name="Salamov A."/>
            <person name="Ahrendt S.R."/>
            <person name="Lipzen A."/>
            <person name="Sullivan W."/>
            <person name="Andreopoulos W.B."/>
            <person name="Clum A."/>
            <person name="Lindquist E."/>
            <person name="Daum C."/>
            <person name="Ramamoorthy G.K."/>
            <person name="Gryganskyi A."/>
            <person name="Culley D."/>
            <person name="Magnuson J.K."/>
            <person name="James T.Y."/>
            <person name="O'Malley M.A."/>
            <person name="Stajich J.E."/>
            <person name="Spatafora J.W."/>
            <person name="Visel A."/>
            <person name="Grigoriev I.V."/>
        </authorList>
    </citation>
    <scope>NUCLEOTIDE SEQUENCE [LARGE SCALE GENOMIC DNA]</scope>
    <source>
        <strain evidence="4 5">NRRL 2496</strain>
    </source>
</reference>
<sequence length="194" mass="21932">MAPLDSYIVREATEADLPAILEIYNERVLNSTCLFIFDPVTLEDRLAWLEDSKKKGFPVIVAVEKNTDKAIAYASFGTFRSKPAYNLSVEVSLYIHLNHHRRGLGRLLLAELIRIAKNMQLRTMVASITSDNSASVALFKSFGFTLAGTFRDSGYKFGQFLDVAFYDLVLPDTKVETDIPQYKPFPWGSYVFNN</sequence>
<keyword evidence="5" id="KW-1185">Reference proteome</keyword>
<feature type="domain" description="N-acetyltransferase" evidence="3">
    <location>
        <begin position="7"/>
        <end position="172"/>
    </location>
</feature>